<dbReference type="EMBL" id="CCKQ01017678">
    <property type="protein sequence ID" value="CDW89578.1"/>
    <property type="molecule type" value="Genomic_DNA"/>
</dbReference>
<name>A0A078B7P5_STYLE</name>
<evidence type="ECO:0000256" key="2">
    <source>
        <dbReference type="SAM" id="SignalP"/>
    </source>
</evidence>
<keyword evidence="1" id="KW-0472">Membrane</keyword>
<dbReference type="Proteomes" id="UP000039865">
    <property type="component" value="Unassembled WGS sequence"/>
</dbReference>
<feature type="chain" id="PRO_5001729912" evidence="2">
    <location>
        <begin position="29"/>
        <end position="242"/>
    </location>
</feature>
<evidence type="ECO:0000313" key="4">
    <source>
        <dbReference type="Proteomes" id="UP000039865"/>
    </source>
</evidence>
<sequence>MKSVNLSSIIALIIVSANLLDSIKCSVAQGFVSTNYTAGVKCVACVSARQYYCTNPTTKALDCYDNSDLDCPAVNASDPNSVTWPISPMNCTQRSLGPAPCNSTIKITSGLVGRSESFSVQLNRNQFCGFYLINDMPQGKASWSLSESGTAFVQYAPADSAPDFGIPSTYDFRTYSAIPVEKQALDAGSGVIFIAGNTVWNTKVQDPANYIQTFEITYGAGMALKTSLIITGLLISLNFLMG</sequence>
<dbReference type="AlphaFoldDB" id="A0A078B7P5"/>
<keyword evidence="2" id="KW-0732">Signal</keyword>
<proteinExistence type="predicted"/>
<gene>
    <name evidence="3" type="primary">Contig4128.g4414</name>
    <name evidence="3" type="ORF">STYLEM_18711</name>
</gene>
<accession>A0A078B7P5</accession>
<feature type="transmembrane region" description="Helical" evidence="1">
    <location>
        <begin position="218"/>
        <end position="240"/>
    </location>
</feature>
<evidence type="ECO:0000313" key="3">
    <source>
        <dbReference type="EMBL" id="CDW89578.1"/>
    </source>
</evidence>
<feature type="signal peptide" evidence="2">
    <location>
        <begin position="1"/>
        <end position="28"/>
    </location>
</feature>
<keyword evidence="4" id="KW-1185">Reference proteome</keyword>
<dbReference type="InParanoid" id="A0A078B7P5"/>
<keyword evidence="1" id="KW-0812">Transmembrane</keyword>
<organism evidence="3 4">
    <name type="scientific">Stylonychia lemnae</name>
    <name type="common">Ciliate</name>
    <dbReference type="NCBI Taxonomy" id="5949"/>
    <lineage>
        <taxon>Eukaryota</taxon>
        <taxon>Sar</taxon>
        <taxon>Alveolata</taxon>
        <taxon>Ciliophora</taxon>
        <taxon>Intramacronucleata</taxon>
        <taxon>Spirotrichea</taxon>
        <taxon>Stichotrichia</taxon>
        <taxon>Sporadotrichida</taxon>
        <taxon>Oxytrichidae</taxon>
        <taxon>Stylonychinae</taxon>
        <taxon>Stylonychia</taxon>
    </lineage>
</organism>
<keyword evidence="1" id="KW-1133">Transmembrane helix</keyword>
<reference evidence="3 4" key="1">
    <citation type="submission" date="2014-06" db="EMBL/GenBank/DDBJ databases">
        <authorList>
            <person name="Swart Estienne"/>
        </authorList>
    </citation>
    <scope>NUCLEOTIDE SEQUENCE [LARGE SCALE GENOMIC DNA]</scope>
    <source>
        <strain evidence="3 4">130c</strain>
    </source>
</reference>
<protein>
    <submittedName>
        <fullName evidence="3">Uncharacterized protein</fullName>
    </submittedName>
</protein>
<evidence type="ECO:0000256" key="1">
    <source>
        <dbReference type="SAM" id="Phobius"/>
    </source>
</evidence>